<evidence type="ECO:0000259" key="14">
    <source>
        <dbReference type="Pfam" id="PF02775"/>
    </source>
</evidence>
<evidence type="ECO:0000256" key="7">
    <source>
        <dbReference type="ARBA" id="ARBA00022842"/>
    </source>
</evidence>
<dbReference type="FunFam" id="3.40.50.1220:FF:000009">
    <property type="entry name" value="Pyruvate decarboxylase 1"/>
    <property type="match status" value="1"/>
</dbReference>
<dbReference type="CDD" id="cd07038">
    <property type="entry name" value="TPP_PYR_PDC_IPDC_like"/>
    <property type="match status" value="1"/>
</dbReference>
<dbReference type="Gene3D" id="3.40.50.970">
    <property type="match status" value="2"/>
</dbReference>
<keyword evidence="5 10" id="KW-0479">Metal-binding</keyword>
<feature type="binding site" evidence="10">
    <location>
        <position position="436"/>
    </location>
    <ligand>
        <name>Mg(2+)</name>
        <dbReference type="ChEBI" id="CHEBI:18420"/>
    </ligand>
</feature>
<dbReference type="PROSITE" id="PS00187">
    <property type="entry name" value="TPP_ENZYMES"/>
    <property type="match status" value="1"/>
</dbReference>
<dbReference type="GO" id="GO:0030976">
    <property type="term" value="F:thiamine pyrophosphate binding"/>
    <property type="evidence" value="ECO:0007669"/>
    <property type="project" value="InterPro"/>
</dbReference>
<dbReference type="EMBL" id="JABEQI010000001">
    <property type="protein sequence ID" value="MBB2184813.1"/>
    <property type="molecule type" value="Genomic_DNA"/>
</dbReference>
<dbReference type="GO" id="GO:0004737">
    <property type="term" value="F:pyruvate decarboxylase activity"/>
    <property type="evidence" value="ECO:0007669"/>
    <property type="project" value="UniProtKB-EC"/>
</dbReference>
<keyword evidence="17" id="KW-0670">Pyruvate</keyword>
<dbReference type="InterPro" id="IPR012000">
    <property type="entry name" value="Thiamin_PyroP_enz_cen_dom"/>
</dbReference>
<dbReference type="GO" id="GO:0000287">
    <property type="term" value="F:magnesium ion binding"/>
    <property type="evidence" value="ECO:0007669"/>
    <property type="project" value="InterPro"/>
</dbReference>
<proteinExistence type="inferred from homology"/>
<dbReference type="InterPro" id="IPR029035">
    <property type="entry name" value="DHS-like_NAD/FAD-binding_dom"/>
</dbReference>
<keyword evidence="7 10" id="KW-0460">Magnesium</keyword>
<dbReference type="FunFam" id="3.40.50.970:FF:000019">
    <property type="entry name" value="Pyruvate decarboxylase isozyme"/>
    <property type="match status" value="1"/>
</dbReference>
<dbReference type="InterPro" id="IPR011766">
    <property type="entry name" value="TPP_enzyme_TPP-bd"/>
</dbReference>
<dbReference type="OrthoDB" id="4494979at2"/>
<keyword evidence="18" id="KW-1185">Reference proteome</keyword>
<dbReference type="Pfam" id="PF00205">
    <property type="entry name" value="TPP_enzyme_M"/>
    <property type="match status" value="1"/>
</dbReference>
<dbReference type="FunFam" id="3.40.50.970:FF:000024">
    <property type="entry name" value="Pyruvate decarboxylase isozyme"/>
    <property type="match status" value="1"/>
</dbReference>
<dbReference type="InterPro" id="IPR047213">
    <property type="entry name" value="TPP_PYR_PDC_IPDC-like"/>
</dbReference>
<dbReference type="SUPFAM" id="SSF52467">
    <property type="entry name" value="DHS-like NAD/FAD-binding domain"/>
    <property type="match status" value="1"/>
</dbReference>
<dbReference type="Proteomes" id="UP000562982">
    <property type="component" value="Unassembled WGS sequence"/>
</dbReference>
<dbReference type="Proteomes" id="UP000254958">
    <property type="component" value="Unassembled WGS sequence"/>
</dbReference>
<feature type="region of interest" description="Disordered" evidence="12">
    <location>
        <begin position="336"/>
        <end position="356"/>
    </location>
</feature>
<comment type="cofactor">
    <cofactor evidence="2">
        <name>thiamine diphosphate</name>
        <dbReference type="ChEBI" id="CHEBI:58937"/>
    </cofactor>
</comment>
<feature type="domain" description="Thiamine pyrophosphate enzyme TPP-binding" evidence="14">
    <location>
        <begin position="406"/>
        <end position="529"/>
    </location>
</feature>
<dbReference type="Pfam" id="PF02775">
    <property type="entry name" value="TPP_enzyme_C"/>
    <property type="match status" value="1"/>
</dbReference>
<evidence type="ECO:0000313" key="16">
    <source>
        <dbReference type="EMBL" id="MBB2184813.1"/>
    </source>
</evidence>
<dbReference type="SUPFAM" id="SSF52518">
    <property type="entry name" value="Thiamin diphosphate-binding fold (THDP-binding)"/>
    <property type="match status" value="2"/>
</dbReference>
<reference evidence="17 18" key="1">
    <citation type="submission" date="2018-07" db="EMBL/GenBank/DDBJ databases">
        <title>Genomic Encyclopedia of Type Strains, Phase IV (KMG-IV): sequencing the most valuable type-strain genomes for metagenomic binning, comparative biology and taxonomic classification.</title>
        <authorList>
            <person name="Goeker M."/>
        </authorList>
    </citation>
    <scope>NUCLEOTIDE SEQUENCE [LARGE SCALE GENOMIC DNA]</scope>
    <source>
        <strain evidence="17 18">DSM 5603</strain>
    </source>
</reference>
<protein>
    <recommendedName>
        <fullName evidence="4">pyruvate decarboxylase</fullName>
        <ecNumber evidence="4">4.1.1.1</ecNumber>
    </recommendedName>
</protein>
<dbReference type="InterPro" id="IPR012001">
    <property type="entry name" value="Thiamin_PyroP_enz_TPP-bd_dom"/>
</dbReference>
<gene>
    <name evidence="17" type="ORF">C7453_10126</name>
    <name evidence="16" type="ORF">HLH32_00130</name>
</gene>
<evidence type="ECO:0000256" key="8">
    <source>
        <dbReference type="ARBA" id="ARBA00023052"/>
    </source>
</evidence>
<evidence type="ECO:0000256" key="5">
    <source>
        <dbReference type="ARBA" id="ARBA00022723"/>
    </source>
</evidence>
<keyword evidence="8 11" id="KW-0786">Thiamine pyrophosphate</keyword>
<evidence type="ECO:0000256" key="3">
    <source>
        <dbReference type="ARBA" id="ARBA00007812"/>
    </source>
</evidence>
<dbReference type="InterPro" id="IPR047214">
    <property type="entry name" value="TPP_PDC_IPDC"/>
</dbReference>
<keyword evidence="9" id="KW-0456">Lyase</keyword>
<organism evidence="17 18">
    <name type="scientific">Gluconacetobacter liquefaciens</name>
    <name type="common">Acetobacter liquefaciens</name>
    <dbReference type="NCBI Taxonomy" id="89584"/>
    <lineage>
        <taxon>Bacteria</taxon>
        <taxon>Pseudomonadati</taxon>
        <taxon>Pseudomonadota</taxon>
        <taxon>Alphaproteobacteria</taxon>
        <taxon>Acetobacterales</taxon>
        <taxon>Acetobacteraceae</taxon>
        <taxon>Gluconacetobacter</taxon>
    </lineage>
</organism>
<dbReference type="EMBL" id="QQAW01000001">
    <property type="protein sequence ID" value="RDI40239.1"/>
    <property type="molecule type" value="Genomic_DNA"/>
</dbReference>
<dbReference type="PANTHER" id="PTHR43452">
    <property type="entry name" value="PYRUVATE DECARBOXYLASE"/>
    <property type="match status" value="1"/>
</dbReference>
<reference evidence="16 19" key="2">
    <citation type="submission" date="2020-04" db="EMBL/GenBank/DDBJ databases">
        <title>Description of novel Gluconacetobacter.</title>
        <authorList>
            <person name="Sombolestani A."/>
        </authorList>
    </citation>
    <scope>NUCLEOTIDE SEQUENCE [LARGE SCALE GENOMIC DNA]</scope>
    <source>
        <strain evidence="16 19">LMG 1382</strain>
    </source>
</reference>
<evidence type="ECO:0000313" key="19">
    <source>
        <dbReference type="Proteomes" id="UP000562982"/>
    </source>
</evidence>
<evidence type="ECO:0000256" key="1">
    <source>
        <dbReference type="ARBA" id="ARBA00001041"/>
    </source>
</evidence>
<comment type="catalytic activity">
    <reaction evidence="1">
        <text>a 2-oxocarboxylate + H(+) = an aldehyde + CO2</text>
        <dbReference type="Rhea" id="RHEA:11628"/>
        <dbReference type="ChEBI" id="CHEBI:15378"/>
        <dbReference type="ChEBI" id="CHEBI:16526"/>
        <dbReference type="ChEBI" id="CHEBI:17478"/>
        <dbReference type="ChEBI" id="CHEBI:35179"/>
        <dbReference type="EC" id="4.1.1.1"/>
    </reaction>
</comment>
<accession>A0A370GB02</accession>
<dbReference type="PANTHER" id="PTHR43452:SF1">
    <property type="entry name" value="PYRUVATE DECARBOXYLASE C186.09-RELATED"/>
    <property type="match status" value="1"/>
</dbReference>
<evidence type="ECO:0000313" key="18">
    <source>
        <dbReference type="Proteomes" id="UP000254958"/>
    </source>
</evidence>
<dbReference type="InterPro" id="IPR000399">
    <property type="entry name" value="TPP-bd_CS"/>
</dbReference>
<comment type="similarity">
    <text evidence="3 11">Belongs to the TPP enzyme family.</text>
</comment>
<dbReference type="EC" id="4.1.1.1" evidence="4"/>
<dbReference type="CDD" id="cd02005">
    <property type="entry name" value="TPP_PDC_IPDC"/>
    <property type="match status" value="1"/>
</dbReference>
<comment type="caution">
    <text evidence="17">The sequence shown here is derived from an EMBL/GenBank/DDBJ whole genome shotgun (WGS) entry which is preliminary data.</text>
</comment>
<feature type="binding site" evidence="10">
    <location>
        <position position="465"/>
    </location>
    <ligand>
        <name>Mg(2+)</name>
        <dbReference type="ChEBI" id="CHEBI:18420"/>
    </ligand>
</feature>
<dbReference type="PIRSF" id="PIRSF036565">
    <property type="entry name" value="Pyruvt_ip_decrb"/>
    <property type="match status" value="1"/>
</dbReference>
<sequence>MTTTVGQYLSARLGQIGLKHHFAVAGDFNLILLDELLAEGSTKQIYSCNELNCGYSAEGYGRANGAAAMVVTFSVGALSAMNAIGSAYAENVPVIIVSGAPNTNDHGSGHLLHHTLGNTNYGYQAEMMRHITCATEVIFSADNAPQQIDNAIRTALRERKPAYIEIPCNLANAACAAPGPVSSLLSEPAADPASLEAALEETGRFLYARDKVVLLVGSRMRASGVIDLLPALADRMGCAVTVMAAAKGFFPEDHPAYRGVYWGEVSSPGAQEIVEGADGILCLGPIFNDYATVGWRATLKPENTLLADLHGITVNGRVFEGFSIRQYLEALSARAPRRAGSAETPRQPLPTIAPAPRDARLTNDEMTRQINALVDGNTTLTAETGDSWFNAVRMDLPGGAKVESEMQWGSIGWSVPAALGGALAAPDRRHVLMVGDGSFQLTAQEVAQMVRYELPIIIFLVNNHGYVIEIKIHDGPYNYIKNWDYAGLIAAFNAEDGHGLGLRATTAGELAGAIEQAKANTRGPTLIECDLDRSDCTETLVKWGTKVAAANSRAPKVN</sequence>
<evidence type="ECO:0000259" key="15">
    <source>
        <dbReference type="Pfam" id="PF02776"/>
    </source>
</evidence>
<evidence type="ECO:0000256" key="4">
    <source>
        <dbReference type="ARBA" id="ARBA00013202"/>
    </source>
</evidence>
<evidence type="ECO:0000256" key="10">
    <source>
        <dbReference type="PIRSR" id="PIRSR036565-2"/>
    </source>
</evidence>
<dbReference type="InterPro" id="IPR012110">
    <property type="entry name" value="PDC/IPDC-like"/>
</dbReference>
<evidence type="ECO:0000256" key="12">
    <source>
        <dbReference type="SAM" id="MobiDB-lite"/>
    </source>
</evidence>
<dbReference type="GO" id="GO:0005829">
    <property type="term" value="C:cytosol"/>
    <property type="evidence" value="ECO:0007669"/>
    <property type="project" value="TreeGrafter"/>
</dbReference>
<feature type="domain" description="Thiamine pyrophosphate enzyme central" evidence="13">
    <location>
        <begin position="204"/>
        <end position="304"/>
    </location>
</feature>
<dbReference type="Pfam" id="PF02776">
    <property type="entry name" value="TPP_enzyme_N"/>
    <property type="match status" value="1"/>
</dbReference>
<evidence type="ECO:0000256" key="2">
    <source>
        <dbReference type="ARBA" id="ARBA00001964"/>
    </source>
</evidence>
<evidence type="ECO:0000256" key="9">
    <source>
        <dbReference type="ARBA" id="ARBA00023239"/>
    </source>
</evidence>
<evidence type="ECO:0000259" key="13">
    <source>
        <dbReference type="Pfam" id="PF00205"/>
    </source>
</evidence>
<dbReference type="Gene3D" id="3.40.50.1220">
    <property type="entry name" value="TPP-binding domain"/>
    <property type="match status" value="1"/>
</dbReference>
<dbReference type="RefSeq" id="WP_114724940.1">
    <property type="nucleotide sequence ID" value="NZ_BJMI01000033.1"/>
</dbReference>
<comment type="cofactor">
    <cofactor evidence="10">
        <name>Mg(2+)</name>
        <dbReference type="ChEBI" id="CHEBI:18420"/>
    </cofactor>
    <text evidence="10">Binds 1 Mg(2+) per subunit.</text>
</comment>
<name>A0A370GB02_GLULI</name>
<keyword evidence="6" id="KW-0210">Decarboxylase</keyword>
<evidence type="ECO:0000313" key="17">
    <source>
        <dbReference type="EMBL" id="RDI40239.1"/>
    </source>
</evidence>
<dbReference type="InterPro" id="IPR029061">
    <property type="entry name" value="THDP-binding"/>
</dbReference>
<evidence type="ECO:0000256" key="6">
    <source>
        <dbReference type="ARBA" id="ARBA00022793"/>
    </source>
</evidence>
<feature type="binding site" evidence="10">
    <location>
        <position position="463"/>
    </location>
    <ligand>
        <name>Mg(2+)</name>
        <dbReference type="ChEBI" id="CHEBI:18420"/>
    </ligand>
</feature>
<dbReference type="GO" id="GO:0000949">
    <property type="term" value="P:aromatic amino acid family catabolic process to alcohol via Ehrlich pathway"/>
    <property type="evidence" value="ECO:0007669"/>
    <property type="project" value="TreeGrafter"/>
</dbReference>
<dbReference type="AlphaFoldDB" id="A0A370GB02"/>
<feature type="domain" description="Thiamine pyrophosphate enzyme N-terminal TPP-binding" evidence="15">
    <location>
        <begin position="4"/>
        <end position="113"/>
    </location>
</feature>
<evidence type="ECO:0000256" key="11">
    <source>
        <dbReference type="RuleBase" id="RU362132"/>
    </source>
</evidence>